<keyword evidence="2" id="KW-0812">Transmembrane</keyword>
<dbReference type="AlphaFoldDB" id="A0A940WNI8"/>
<feature type="transmembrane region" description="Helical" evidence="2">
    <location>
        <begin position="200"/>
        <end position="218"/>
    </location>
</feature>
<protein>
    <submittedName>
        <fullName evidence="3">Uncharacterized protein</fullName>
    </submittedName>
</protein>
<reference evidence="3" key="1">
    <citation type="submission" date="2021-02" db="EMBL/GenBank/DDBJ databases">
        <title>Draft genome sequence of Microbispora sp. RL4-1S isolated from rice leaves in Thailand.</title>
        <authorList>
            <person name="Muangham S."/>
            <person name="Duangmal K."/>
        </authorList>
    </citation>
    <scope>NUCLEOTIDE SEQUENCE</scope>
    <source>
        <strain evidence="3">RL4-1S</strain>
    </source>
</reference>
<keyword evidence="2" id="KW-0472">Membrane</keyword>
<gene>
    <name evidence="3" type="ORF">JOL79_25275</name>
</gene>
<proteinExistence type="predicted"/>
<sequence length="382" mass="38378">MRTVEAALMRRAYLRAASSAAASVAIATLALVVVSPIIGANADPVDPCDPALGQDCDPVVTVTVTQTPTPTSDPVVTKTVTVTPTPSRTASPHASASKTPSKAVENPPADTSGTNGANNTNNQPTQTLPTTQATVPNVDLSPGGTTPDADGGVSLAPVDPTPAPAGPSPTPSFEEPDPGSAPIEIRSAAEFDKAGLSQKLAIPAALFVGIALLAWFILEGRLRRMAHAAAVGRAGPRSAPAAPGAVPGAPGTPEAVPAGYPAPGYGHMVGLMPVQPYAVGYPPQPYGYPAAPYGYPVAYGQPGYPMMDPSQMHVQMPQAQMPGVPPAEAAPQGGDAGPDVWGPAVGEPQPGAWSEAAAPQPPASDRTLPYPLPGDPPATGQS</sequence>
<name>A0A940WNI8_9ACTN</name>
<keyword evidence="4" id="KW-1185">Reference proteome</keyword>
<feature type="compositionally biased region" description="Low complexity" evidence="1">
    <location>
        <begin position="65"/>
        <end position="86"/>
    </location>
</feature>
<keyword evidence="2" id="KW-1133">Transmembrane helix</keyword>
<evidence type="ECO:0000256" key="1">
    <source>
        <dbReference type="SAM" id="MobiDB-lite"/>
    </source>
</evidence>
<feature type="compositionally biased region" description="Polar residues" evidence="1">
    <location>
        <begin position="87"/>
        <end position="100"/>
    </location>
</feature>
<comment type="caution">
    <text evidence="3">The sequence shown here is derived from an EMBL/GenBank/DDBJ whole genome shotgun (WGS) entry which is preliminary data.</text>
</comment>
<feature type="region of interest" description="Disordered" evidence="1">
    <location>
        <begin position="316"/>
        <end position="382"/>
    </location>
</feature>
<feature type="compositionally biased region" description="Pro residues" evidence="1">
    <location>
        <begin position="159"/>
        <end position="170"/>
    </location>
</feature>
<dbReference type="RefSeq" id="WP_210158382.1">
    <property type="nucleotide sequence ID" value="NZ_JAFCNB010000017.1"/>
</dbReference>
<accession>A0A940WNI8</accession>
<evidence type="ECO:0000313" key="4">
    <source>
        <dbReference type="Proteomes" id="UP000674234"/>
    </source>
</evidence>
<feature type="compositionally biased region" description="Low complexity" evidence="1">
    <location>
        <begin position="113"/>
        <end position="134"/>
    </location>
</feature>
<evidence type="ECO:0000313" key="3">
    <source>
        <dbReference type="EMBL" id="MBP2707102.1"/>
    </source>
</evidence>
<organism evidence="3 4">
    <name type="scientific">Microbispora oryzae</name>
    <dbReference type="NCBI Taxonomy" id="2806554"/>
    <lineage>
        <taxon>Bacteria</taxon>
        <taxon>Bacillati</taxon>
        <taxon>Actinomycetota</taxon>
        <taxon>Actinomycetes</taxon>
        <taxon>Streptosporangiales</taxon>
        <taxon>Streptosporangiaceae</taxon>
        <taxon>Microbispora</taxon>
    </lineage>
</organism>
<dbReference type="PROSITE" id="PS51318">
    <property type="entry name" value="TAT"/>
    <property type="match status" value="1"/>
</dbReference>
<feature type="region of interest" description="Disordered" evidence="1">
    <location>
        <begin position="65"/>
        <end position="182"/>
    </location>
</feature>
<dbReference type="EMBL" id="JAFCNB010000017">
    <property type="protein sequence ID" value="MBP2707102.1"/>
    <property type="molecule type" value="Genomic_DNA"/>
</dbReference>
<dbReference type="InterPro" id="IPR006311">
    <property type="entry name" value="TAT_signal"/>
</dbReference>
<dbReference type="Proteomes" id="UP000674234">
    <property type="component" value="Unassembled WGS sequence"/>
</dbReference>
<evidence type="ECO:0000256" key="2">
    <source>
        <dbReference type="SAM" id="Phobius"/>
    </source>
</evidence>